<dbReference type="AlphaFoldDB" id="A0A1R2CG12"/>
<keyword evidence="3" id="KW-1185">Reference proteome</keyword>
<proteinExistence type="predicted"/>
<dbReference type="Proteomes" id="UP000187209">
    <property type="component" value="Unassembled WGS sequence"/>
</dbReference>
<name>A0A1R2CG12_9CILI</name>
<comment type="caution">
    <text evidence="2">The sequence shown here is derived from an EMBL/GenBank/DDBJ whole genome shotgun (WGS) entry which is preliminary data.</text>
</comment>
<evidence type="ECO:0000256" key="1">
    <source>
        <dbReference type="SAM" id="Coils"/>
    </source>
</evidence>
<dbReference type="EMBL" id="MPUH01000165">
    <property type="protein sequence ID" value="OMJ87880.1"/>
    <property type="molecule type" value="Genomic_DNA"/>
</dbReference>
<reference evidence="2 3" key="1">
    <citation type="submission" date="2016-11" db="EMBL/GenBank/DDBJ databases">
        <title>The macronuclear genome of Stentor coeruleus: a giant cell with tiny introns.</title>
        <authorList>
            <person name="Slabodnick M."/>
            <person name="Ruby J.G."/>
            <person name="Reiff S.B."/>
            <person name="Swart E.C."/>
            <person name="Gosai S."/>
            <person name="Prabakaran S."/>
            <person name="Witkowska E."/>
            <person name="Larue G.E."/>
            <person name="Fisher S."/>
            <person name="Freeman R.M."/>
            <person name="Gunawardena J."/>
            <person name="Chu W."/>
            <person name="Stover N.A."/>
            <person name="Gregory B.D."/>
            <person name="Nowacki M."/>
            <person name="Derisi J."/>
            <person name="Roy S.W."/>
            <person name="Marshall W.F."/>
            <person name="Sood P."/>
        </authorList>
    </citation>
    <scope>NUCLEOTIDE SEQUENCE [LARGE SCALE GENOMIC DNA]</scope>
    <source>
        <strain evidence="2">WM001</strain>
    </source>
</reference>
<evidence type="ECO:0000313" key="2">
    <source>
        <dbReference type="EMBL" id="OMJ87880.1"/>
    </source>
</evidence>
<sequence length="193" mass="22218">MASLKALYEEKYNEVILRISYLESDLNEKFQESLLIKELNGHIAKLDSENIRIKLENEKLMTIIDKMKQEKGVLNGKIINLEDKLKKTKTENVKVKAEISLIKAEECKGTSKSLEKFKRQQENVISPIKTTRIVSVPKIVNKTIIYKDLKTTPKSFTMGSSKQRIILRFCRSKKSMKSLKIQDSVNISSIKIN</sequence>
<keyword evidence="1" id="KW-0175">Coiled coil</keyword>
<feature type="coiled-coil region" evidence="1">
    <location>
        <begin position="64"/>
        <end position="98"/>
    </location>
</feature>
<protein>
    <submittedName>
        <fullName evidence="2">Uncharacterized protein</fullName>
    </submittedName>
</protein>
<accession>A0A1R2CG12</accession>
<organism evidence="2 3">
    <name type="scientific">Stentor coeruleus</name>
    <dbReference type="NCBI Taxonomy" id="5963"/>
    <lineage>
        <taxon>Eukaryota</taxon>
        <taxon>Sar</taxon>
        <taxon>Alveolata</taxon>
        <taxon>Ciliophora</taxon>
        <taxon>Postciliodesmatophora</taxon>
        <taxon>Heterotrichea</taxon>
        <taxon>Heterotrichida</taxon>
        <taxon>Stentoridae</taxon>
        <taxon>Stentor</taxon>
    </lineage>
</organism>
<gene>
    <name evidence="2" type="ORF">SteCoe_10285</name>
</gene>
<evidence type="ECO:0000313" key="3">
    <source>
        <dbReference type="Proteomes" id="UP000187209"/>
    </source>
</evidence>